<sequence length="236" mass="26614">MVDLNDFGAGVDHDPGPEDGLRLELSNWIRSDDIDVYWDRDHDFGWGTFDINQRHRPDMVVDGPARTYAIEVKIGEDSAKVHDGMMQLVKYWRSYVDGDDVYRADGKRLNIDAFLIASKHSPYGRLYSKRGGGESMGDGTGSRQNAVEIGEIPKKEFIATERAIRVMWRLTKEQRPDATCGIGALLSSKLDGDAGGVEHTTPGAQYKSHGGQQPDGWSNPRYQWWEYIPFYERGEA</sequence>
<reference evidence="2 3" key="1">
    <citation type="journal article" date="2019" name="Int. J. Syst. Evol. Microbiol.">
        <title>The Global Catalogue of Microorganisms (GCM) 10K type strain sequencing project: providing services to taxonomists for standard genome sequencing and annotation.</title>
        <authorList>
            <consortium name="The Broad Institute Genomics Platform"/>
            <consortium name="The Broad Institute Genome Sequencing Center for Infectious Disease"/>
            <person name="Wu L."/>
            <person name="Ma J."/>
        </authorList>
    </citation>
    <scope>NUCLEOTIDE SEQUENCE [LARGE SCALE GENOMIC DNA]</scope>
    <source>
        <strain evidence="2 3">LMG 29247</strain>
    </source>
</reference>
<evidence type="ECO:0000313" key="3">
    <source>
        <dbReference type="Proteomes" id="UP001596383"/>
    </source>
</evidence>
<dbReference type="Proteomes" id="UP001596383">
    <property type="component" value="Unassembled WGS sequence"/>
</dbReference>
<dbReference type="EMBL" id="JBHSWV010000091">
    <property type="protein sequence ID" value="MFC6764571.1"/>
    <property type="molecule type" value="Genomic_DNA"/>
</dbReference>
<keyword evidence="3" id="KW-1185">Reference proteome</keyword>
<proteinExistence type="predicted"/>
<dbReference type="RefSeq" id="WP_273737629.1">
    <property type="nucleotide sequence ID" value="NZ_JAQIVI010000091.1"/>
</dbReference>
<evidence type="ECO:0000256" key="1">
    <source>
        <dbReference type="SAM" id="MobiDB-lite"/>
    </source>
</evidence>
<protein>
    <submittedName>
        <fullName evidence="2">Uncharacterized protein</fullName>
    </submittedName>
</protein>
<name>A0ABD5SLN7_9EURY</name>
<dbReference type="AlphaFoldDB" id="A0ABD5SLN7"/>
<feature type="region of interest" description="Disordered" evidence="1">
    <location>
        <begin position="196"/>
        <end position="215"/>
    </location>
</feature>
<organism evidence="2 3">
    <name type="scientific">Natrinema soli</name>
    <dbReference type="NCBI Taxonomy" id="1930624"/>
    <lineage>
        <taxon>Archaea</taxon>
        <taxon>Methanobacteriati</taxon>
        <taxon>Methanobacteriota</taxon>
        <taxon>Stenosarchaea group</taxon>
        <taxon>Halobacteria</taxon>
        <taxon>Halobacteriales</taxon>
        <taxon>Natrialbaceae</taxon>
        <taxon>Natrinema</taxon>
    </lineage>
</organism>
<evidence type="ECO:0000313" key="2">
    <source>
        <dbReference type="EMBL" id="MFC6764571.1"/>
    </source>
</evidence>
<comment type="caution">
    <text evidence="2">The sequence shown here is derived from an EMBL/GenBank/DDBJ whole genome shotgun (WGS) entry which is preliminary data.</text>
</comment>
<gene>
    <name evidence="2" type="ORF">ACFQE6_05850</name>
</gene>
<accession>A0ABD5SLN7</accession>